<keyword evidence="4" id="KW-1185">Reference proteome</keyword>
<dbReference type="InterPro" id="IPR025110">
    <property type="entry name" value="AMP-bd_C"/>
</dbReference>
<evidence type="ECO:0000313" key="4">
    <source>
        <dbReference type="Proteomes" id="UP000183413"/>
    </source>
</evidence>
<evidence type="ECO:0000259" key="1">
    <source>
        <dbReference type="Pfam" id="PF00501"/>
    </source>
</evidence>
<dbReference type="SUPFAM" id="SSF56801">
    <property type="entry name" value="Acetyl-CoA synthetase-like"/>
    <property type="match status" value="1"/>
</dbReference>
<dbReference type="AlphaFoldDB" id="A0A1I5PI88"/>
<dbReference type="InterPro" id="IPR042099">
    <property type="entry name" value="ANL_N_sf"/>
</dbReference>
<dbReference type="STRING" id="1993.SAMN04489713_113136"/>
<gene>
    <name evidence="3" type="ORF">SAMN04489713_113136</name>
</gene>
<sequence length="537" mass="60172">MSARPTDDRVTVVELLRRCVEHDPHRTFLDLNGETYSYADVWRRAQEMAGGLAALGVSAGQTVVSMQDTHIDAVASWFGANLLGAVWVGTNTALRGEFLRHVVTDAGSAVVICEQDFVDRFTAISDRLPGVARVLHRGEPLGRRSDDLRIEPLADHLQPLTTPVYAPTPDDLTCLTYTGGTTGPSKGCMISHGYAVNIARRGLVQTRRTSEEVNWNPLPMFHLNVLSMTIISTMLVQGTAALAPRFSVSRFWPEIERTGARVVNLIGAMPVMIAQQPDTPEMQRCYGQIRMVHCVPFPPALQEVWRERFGVKTPGSKGYGMTEVFPMTFQSAEDDSPAASAGRTNETDFEVRVVDENDNELPAGQVGEVVCRPRRPNVMFKGYWRRPGATLDATRNLWFHSGDLGRFDEEGHFYFVDRKHDYLRRRGENISSKEVEAAYAAHPEIRQVAVHAVRSDLSEDDLKVTAVRAAGSDLSAEELFEWSKERVPYFALPRYIEFRDELPLSPTGHVQKHLLRDQGRTPATWDREVAGVTWERR</sequence>
<dbReference type="InterPro" id="IPR045851">
    <property type="entry name" value="AMP-bd_C_sf"/>
</dbReference>
<evidence type="ECO:0000313" key="3">
    <source>
        <dbReference type="EMBL" id="SFP33241.1"/>
    </source>
</evidence>
<dbReference type="RefSeq" id="WP_075023255.1">
    <property type="nucleotide sequence ID" value="NZ_FOVH01000013.1"/>
</dbReference>
<dbReference type="InterPro" id="IPR000873">
    <property type="entry name" value="AMP-dep_synth/lig_dom"/>
</dbReference>
<dbReference type="PANTHER" id="PTHR43767">
    <property type="entry name" value="LONG-CHAIN-FATTY-ACID--COA LIGASE"/>
    <property type="match status" value="1"/>
</dbReference>
<accession>A0A1I5PI88</accession>
<proteinExistence type="predicted"/>
<dbReference type="GO" id="GO:0016878">
    <property type="term" value="F:acid-thiol ligase activity"/>
    <property type="evidence" value="ECO:0007669"/>
    <property type="project" value="UniProtKB-ARBA"/>
</dbReference>
<dbReference type="Pfam" id="PF13193">
    <property type="entry name" value="AMP-binding_C"/>
    <property type="match status" value="1"/>
</dbReference>
<keyword evidence="3" id="KW-0436">Ligase</keyword>
<dbReference type="InterPro" id="IPR020845">
    <property type="entry name" value="AMP-binding_CS"/>
</dbReference>
<protein>
    <submittedName>
        <fullName evidence="3">Crotonobetaine/carnitine-CoA ligase</fullName>
    </submittedName>
</protein>
<dbReference type="PANTHER" id="PTHR43767:SF1">
    <property type="entry name" value="NONRIBOSOMAL PEPTIDE SYNTHASE PES1 (EUROFUNG)-RELATED"/>
    <property type="match status" value="1"/>
</dbReference>
<reference evidence="3 4" key="1">
    <citation type="submission" date="2016-10" db="EMBL/GenBank/DDBJ databases">
        <authorList>
            <person name="de Groot N.N."/>
        </authorList>
    </citation>
    <scope>NUCLEOTIDE SEQUENCE [LARGE SCALE GENOMIC DNA]</scope>
    <source>
        <strain evidence="3 4">DSM 43067</strain>
    </source>
</reference>
<feature type="domain" description="AMP-binding enzyme C-terminal" evidence="2">
    <location>
        <begin position="434"/>
        <end position="508"/>
    </location>
</feature>
<dbReference type="PROSITE" id="PS00455">
    <property type="entry name" value="AMP_BINDING"/>
    <property type="match status" value="1"/>
</dbReference>
<dbReference type="InterPro" id="IPR050237">
    <property type="entry name" value="ATP-dep_AMP-bd_enzyme"/>
</dbReference>
<name>A0A1I5PI88_9ACTN</name>
<feature type="domain" description="AMP-dependent synthetase/ligase" evidence="1">
    <location>
        <begin position="17"/>
        <end position="384"/>
    </location>
</feature>
<dbReference type="eggNOG" id="COG0318">
    <property type="taxonomic scope" value="Bacteria"/>
</dbReference>
<dbReference type="Pfam" id="PF00501">
    <property type="entry name" value="AMP-binding"/>
    <property type="match status" value="1"/>
</dbReference>
<dbReference type="Gene3D" id="3.30.300.30">
    <property type="match status" value="1"/>
</dbReference>
<dbReference type="EMBL" id="FOVH01000013">
    <property type="protein sequence ID" value="SFP33241.1"/>
    <property type="molecule type" value="Genomic_DNA"/>
</dbReference>
<organism evidence="3 4">
    <name type="scientific">Actinomadura madurae</name>
    <dbReference type="NCBI Taxonomy" id="1993"/>
    <lineage>
        <taxon>Bacteria</taxon>
        <taxon>Bacillati</taxon>
        <taxon>Actinomycetota</taxon>
        <taxon>Actinomycetes</taxon>
        <taxon>Streptosporangiales</taxon>
        <taxon>Thermomonosporaceae</taxon>
        <taxon>Actinomadura</taxon>
    </lineage>
</organism>
<dbReference type="InParanoid" id="A0A1I5PI88"/>
<evidence type="ECO:0000259" key="2">
    <source>
        <dbReference type="Pfam" id="PF13193"/>
    </source>
</evidence>
<dbReference type="Gene3D" id="3.40.50.12780">
    <property type="entry name" value="N-terminal domain of ligase-like"/>
    <property type="match status" value="1"/>
</dbReference>
<dbReference type="Proteomes" id="UP000183413">
    <property type="component" value="Unassembled WGS sequence"/>
</dbReference>